<dbReference type="Pfam" id="PF12680">
    <property type="entry name" value="SnoaL_2"/>
    <property type="match status" value="1"/>
</dbReference>
<organism evidence="2 3">
    <name type="scientific">Rhodococcoides fascians</name>
    <name type="common">Rhodococcus fascians</name>
    <dbReference type="NCBI Taxonomy" id="1828"/>
    <lineage>
        <taxon>Bacteria</taxon>
        <taxon>Bacillati</taxon>
        <taxon>Actinomycetota</taxon>
        <taxon>Actinomycetes</taxon>
        <taxon>Mycobacteriales</taxon>
        <taxon>Nocardiaceae</taxon>
        <taxon>Rhodococcoides</taxon>
    </lineage>
</organism>
<dbReference type="InterPro" id="IPR032710">
    <property type="entry name" value="NTF2-like_dom_sf"/>
</dbReference>
<dbReference type="PATRIC" id="fig|1653479.3.peg.1076"/>
<dbReference type="OrthoDB" id="3681559at2"/>
<evidence type="ECO:0000313" key="2">
    <source>
        <dbReference type="EMBL" id="AMY22372.1"/>
    </source>
</evidence>
<sequence>MKPTDVVHTALQHLQAHDMSAFADLWAVDGVIVFPFAAAGYPRRVEGRAAIHEYMRGYPEILDIRTITSPTIHETADAEVVVVEFEAAGVVPATGKPYELAYIAVITVRDGAITTYKDYWSPLAAAEALGSVDDVTAAFAGDRA</sequence>
<evidence type="ECO:0000259" key="1">
    <source>
        <dbReference type="Pfam" id="PF12680"/>
    </source>
</evidence>
<dbReference type="KEGG" id="rhs:A3Q41_01058"/>
<accession>A0A143QIM9</accession>
<gene>
    <name evidence="2" type="ORF">A3Q41_01058</name>
</gene>
<dbReference type="InterPro" id="IPR037401">
    <property type="entry name" value="SnoaL-like"/>
</dbReference>
<name>A0A143QIM9_RHOFA</name>
<dbReference type="SUPFAM" id="SSF54427">
    <property type="entry name" value="NTF2-like"/>
    <property type="match status" value="1"/>
</dbReference>
<protein>
    <submittedName>
        <fullName evidence="2">Putative PhzA/B-like protein</fullName>
    </submittedName>
</protein>
<dbReference type="CDD" id="cd00531">
    <property type="entry name" value="NTF2_like"/>
    <property type="match status" value="1"/>
</dbReference>
<reference evidence="3" key="2">
    <citation type="submission" date="2016-04" db="EMBL/GenBank/DDBJ databases">
        <title>Complete Genome and Plasmid Sequences for Rhodococcus fascians D188 and Draft Sequences for Rhodococcus spp. Isolates PBTS 1 and PBTS 2.</title>
        <authorList>
            <person name="Stamer R."/>
            <person name="Vereecke D."/>
            <person name="Zhang Y."/>
            <person name="Schilkey F."/>
            <person name="Devitt N."/>
            <person name="Randall J."/>
        </authorList>
    </citation>
    <scope>NUCLEOTIDE SEQUENCE [LARGE SCALE GENOMIC DNA]</scope>
    <source>
        <strain evidence="3">PBTS2</strain>
    </source>
</reference>
<evidence type="ECO:0000313" key="3">
    <source>
        <dbReference type="Proteomes" id="UP000076038"/>
    </source>
</evidence>
<dbReference type="Proteomes" id="UP000076038">
    <property type="component" value="Chromosome"/>
</dbReference>
<dbReference type="RefSeq" id="WP_048316833.1">
    <property type="nucleotide sequence ID" value="NZ_CP015220.1"/>
</dbReference>
<dbReference type="AlphaFoldDB" id="A0A143QIM9"/>
<proteinExistence type="predicted"/>
<keyword evidence="3" id="KW-1185">Reference proteome</keyword>
<reference evidence="2 3" key="1">
    <citation type="journal article" date="2016" name="Genome Announc.">
        <title>Complete Genome and Plasmid Sequences for Rhodococcus fascians D188 and Draft Sequences for Rhodococcus Isolates PBTS 1 and PBTS 2.</title>
        <authorList>
            <person name="Stamler R.A."/>
            <person name="Vereecke D."/>
            <person name="Zhang Y."/>
            <person name="Schilkey F."/>
            <person name="Devitt N."/>
            <person name="Randall J.J."/>
        </authorList>
    </citation>
    <scope>NUCLEOTIDE SEQUENCE [LARGE SCALE GENOMIC DNA]</scope>
    <source>
        <strain evidence="2 3">PBTS2</strain>
    </source>
</reference>
<dbReference type="Gene3D" id="3.10.450.50">
    <property type="match status" value="1"/>
</dbReference>
<feature type="domain" description="SnoaL-like" evidence="1">
    <location>
        <begin position="10"/>
        <end position="114"/>
    </location>
</feature>
<dbReference type="EMBL" id="CP015220">
    <property type="protein sequence ID" value="AMY22372.1"/>
    <property type="molecule type" value="Genomic_DNA"/>
</dbReference>